<gene>
    <name evidence="1" type="ORF">BST10_10840</name>
</gene>
<sequence length="72" mass="8629">MLKYARVKYGNPYMLLPQAEAMRQAELRNLHLTESAGQHRHDEQERKRDQLDEWLRRTLREKAASVTPHEDD</sequence>
<comment type="caution">
    <text evidence="1">The sequence shown here is derived from an EMBL/GenBank/DDBJ whole genome shotgun (WGS) entry which is preliminary data.</text>
</comment>
<dbReference type="EMBL" id="MVHC01000008">
    <property type="protein sequence ID" value="OQZ97050.1"/>
    <property type="molecule type" value="Genomic_DNA"/>
</dbReference>
<organism evidence="1 2">
    <name type="scientific">Mycolicibacter algericus DSM 45454</name>
    <dbReference type="NCBI Taxonomy" id="723879"/>
    <lineage>
        <taxon>Bacteria</taxon>
        <taxon>Bacillati</taxon>
        <taxon>Actinomycetota</taxon>
        <taxon>Actinomycetes</taxon>
        <taxon>Mycobacteriales</taxon>
        <taxon>Mycobacteriaceae</taxon>
        <taxon>Mycolicibacter</taxon>
    </lineage>
</organism>
<proteinExistence type="predicted"/>
<keyword evidence="2" id="KW-1185">Reference proteome</keyword>
<dbReference type="RefSeq" id="WP_083037765.1">
    <property type="nucleotide sequence ID" value="NZ_JACKSG010000351.1"/>
</dbReference>
<accession>A0ABX3RSL9</accession>
<protein>
    <submittedName>
        <fullName evidence="1">Uncharacterized protein</fullName>
    </submittedName>
</protein>
<dbReference type="Proteomes" id="UP000192693">
    <property type="component" value="Unassembled WGS sequence"/>
</dbReference>
<evidence type="ECO:0000313" key="1">
    <source>
        <dbReference type="EMBL" id="OQZ97050.1"/>
    </source>
</evidence>
<name>A0ABX3RSL9_MYCAL</name>
<reference evidence="1 2" key="1">
    <citation type="submission" date="2016-12" db="EMBL/GenBank/DDBJ databases">
        <title>The new phylogeny of genus Mycobacterium.</title>
        <authorList>
            <person name="Tortoli E."/>
            <person name="Trovato A."/>
            <person name="Cirillo D.M."/>
        </authorList>
    </citation>
    <scope>NUCLEOTIDE SEQUENCE [LARGE SCALE GENOMIC DNA]</scope>
    <source>
        <strain evidence="1 2">DSM 45454</strain>
    </source>
</reference>
<evidence type="ECO:0000313" key="2">
    <source>
        <dbReference type="Proteomes" id="UP000192693"/>
    </source>
</evidence>